<evidence type="ECO:0000256" key="5">
    <source>
        <dbReference type="ARBA" id="ARBA00022490"/>
    </source>
</evidence>
<evidence type="ECO:0000313" key="12">
    <source>
        <dbReference type="EMBL" id="KAF6144954.1"/>
    </source>
</evidence>
<protein>
    <submittedName>
        <fullName evidence="12">Uncharacterized protein</fullName>
    </submittedName>
</protein>
<dbReference type="EMBL" id="JACGCM010002086">
    <property type="protein sequence ID" value="KAF6144954.1"/>
    <property type="molecule type" value="Genomic_DNA"/>
</dbReference>
<feature type="region of interest" description="Disordered" evidence="9">
    <location>
        <begin position="146"/>
        <end position="348"/>
    </location>
</feature>
<feature type="compositionally biased region" description="Polar residues" evidence="9">
    <location>
        <begin position="314"/>
        <end position="348"/>
    </location>
</feature>
<evidence type="ECO:0000256" key="1">
    <source>
        <dbReference type="ARBA" id="ARBA00004481"/>
    </source>
</evidence>
<evidence type="ECO:0000313" key="13">
    <source>
        <dbReference type="Proteomes" id="UP000541444"/>
    </source>
</evidence>
<comment type="similarity">
    <text evidence="3">Belongs to the VTA1 family.</text>
</comment>
<dbReference type="InterPro" id="IPR039431">
    <property type="entry name" value="Vta1/CALS_N"/>
</dbReference>
<accession>A0A7J7LR12</accession>
<dbReference type="Proteomes" id="UP000541444">
    <property type="component" value="Unassembled WGS sequence"/>
</dbReference>
<keyword evidence="8" id="KW-0472">Membrane</keyword>
<dbReference type="GO" id="GO:0010008">
    <property type="term" value="C:endosome membrane"/>
    <property type="evidence" value="ECO:0007669"/>
    <property type="project" value="UniProtKB-SubCell"/>
</dbReference>
<evidence type="ECO:0000259" key="10">
    <source>
        <dbReference type="Pfam" id="PF04652"/>
    </source>
</evidence>
<feature type="compositionally biased region" description="Polar residues" evidence="9">
    <location>
        <begin position="296"/>
        <end position="306"/>
    </location>
</feature>
<name>A0A7J7LR12_9MAGN</name>
<gene>
    <name evidence="12" type="ORF">GIB67_013305</name>
</gene>
<dbReference type="Pfam" id="PF18097">
    <property type="entry name" value="Vta1_C"/>
    <property type="match status" value="1"/>
</dbReference>
<feature type="domain" description="Vta1/callose synthase N-terminal" evidence="10">
    <location>
        <begin position="12"/>
        <end position="148"/>
    </location>
</feature>
<evidence type="ECO:0000259" key="11">
    <source>
        <dbReference type="Pfam" id="PF18097"/>
    </source>
</evidence>
<sequence>MGSESEPAKLLLPYLQRADELQKHEPLVSYYCRLFAMEKGLHIPQKDRTKTTNSILISLMNQLEKDKKSIKLAPDDYLYVEGFASNVFAKADKQDRAGRADINTAKTFYAARIFFEILNQFGELQPDIQQKLKYAEWKAADISKAIKEGRKPEPGPPGGDEDLSVSSSTRSSSFNLGRSESLPTNHLETGADTSPQFHENNINYQPSTNAPTSQPSHPSPDYPSDDFQEKSPPTNRPGDPSYPPNTFYQHHYTHEPQQPPLPQNYSSHETSQNYPSNGTPQNYPSHEAPQHYSSHEIPNNYPSQETPLPPSSFPHFQSYPSFTDHSLPSAPTHQPSYQQGLDSSYSHQSPPIVQNYPLVPQNSSGSRYGAQAETATSTAKKFEYDINYLPPPEKIADAHKAARFAVGALAFDDVPVAVDFLIKSLELLTNSTVK</sequence>
<keyword evidence="6" id="KW-0967">Endosome</keyword>
<dbReference type="Gene3D" id="1.25.40.270">
    <property type="entry name" value="Vacuolar protein sorting-associated protein vta1"/>
    <property type="match status" value="1"/>
</dbReference>
<evidence type="ECO:0000256" key="3">
    <source>
        <dbReference type="ARBA" id="ARBA00007895"/>
    </source>
</evidence>
<dbReference type="OrthoDB" id="391137at2759"/>
<proteinExistence type="inferred from homology"/>
<evidence type="ECO:0000256" key="7">
    <source>
        <dbReference type="ARBA" id="ARBA00022927"/>
    </source>
</evidence>
<feature type="compositionally biased region" description="Polar residues" evidence="9">
    <location>
        <begin position="174"/>
        <end position="212"/>
    </location>
</feature>
<dbReference type="InterPro" id="IPR023175">
    <property type="entry name" value="Vta1/CALS_N_sf"/>
</dbReference>
<dbReference type="InterPro" id="IPR041212">
    <property type="entry name" value="Vta1_C"/>
</dbReference>
<dbReference type="AlphaFoldDB" id="A0A7J7LR12"/>
<reference evidence="12 13" key="1">
    <citation type="journal article" date="2020" name="IScience">
        <title>Genome Sequencing of the Endangered Kingdonia uniflora (Circaeasteraceae, Ranunculales) Reveals Potential Mechanisms of Evolutionary Specialization.</title>
        <authorList>
            <person name="Sun Y."/>
            <person name="Deng T."/>
            <person name="Zhang A."/>
            <person name="Moore M.J."/>
            <person name="Landis J.B."/>
            <person name="Lin N."/>
            <person name="Zhang H."/>
            <person name="Zhang X."/>
            <person name="Huang J."/>
            <person name="Zhang X."/>
            <person name="Sun H."/>
            <person name="Wang H."/>
        </authorList>
    </citation>
    <scope>NUCLEOTIDE SEQUENCE [LARGE SCALE GENOMIC DNA]</scope>
    <source>
        <strain evidence="12">TB1705</strain>
        <tissue evidence="12">Leaf</tissue>
    </source>
</reference>
<dbReference type="Pfam" id="PF04652">
    <property type="entry name" value="Vta1"/>
    <property type="match status" value="1"/>
</dbReference>
<evidence type="ECO:0000256" key="4">
    <source>
        <dbReference type="ARBA" id="ARBA00022448"/>
    </source>
</evidence>
<evidence type="ECO:0000256" key="6">
    <source>
        <dbReference type="ARBA" id="ARBA00022753"/>
    </source>
</evidence>
<keyword evidence="13" id="KW-1185">Reference proteome</keyword>
<feature type="domain" description="Vta1 C-terminal" evidence="11">
    <location>
        <begin position="392"/>
        <end position="429"/>
    </location>
</feature>
<dbReference type="GO" id="GO:0005771">
    <property type="term" value="C:multivesicular body"/>
    <property type="evidence" value="ECO:0007669"/>
    <property type="project" value="TreeGrafter"/>
</dbReference>
<dbReference type="GO" id="GO:0032511">
    <property type="term" value="P:late endosome to vacuole transport via multivesicular body sorting pathway"/>
    <property type="evidence" value="ECO:0007669"/>
    <property type="project" value="InterPro"/>
</dbReference>
<dbReference type="PANTHER" id="PTHR46009">
    <property type="entry name" value="VACUOLAR PROTEIN SORTING-ASSOCIATED PROTEIN VTA1 HOMOLOG"/>
    <property type="match status" value="1"/>
</dbReference>
<feature type="compositionally biased region" description="Low complexity" evidence="9">
    <location>
        <begin position="164"/>
        <end position="173"/>
    </location>
</feature>
<dbReference type="Gene3D" id="1.20.5.420">
    <property type="entry name" value="Immunoglobulin FC, subunit C"/>
    <property type="match status" value="1"/>
</dbReference>
<evidence type="ECO:0000256" key="9">
    <source>
        <dbReference type="SAM" id="MobiDB-lite"/>
    </source>
</evidence>
<keyword evidence="4" id="KW-0813">Transport</keyword>
<evidence type="ECO:0000256" key="8">
    <source>
        <dbReference type="ARBA" id="ARBA00023136"/>
    </source>
</evidence>
<dbReference type="InterPro" id="IPR044538">
    <property type="entry name" value="Vta1-like"/>
</dbReference>
<evidence type="ECO:0000256" key="2">
    <source>
        <dbReference type="ARBA" id="ARBA00004496"/>
    </source>
</evidence>
<comment type="subcellular location">
    <subcellularLocation>
        <location evidence="2">Cytoplasm</location>
    </subcellularLocation>
    <subcellularLocation>
        <location evidence="1">Endosome membrane</location>
        <topology evidence="1">Peripheral membrane protein</topology>
    </subcellularLocation>
</comment>
<feature type="compositionally biased region" description="Polar residues" evidence="9">
    <location>
        <begin position="263"/>
        <end position="284"/>
    </location>
</feature>
<organism evidence="12 13">
    <name type="scientific">Kingdonia uniflora</name>
    <dbReference type="NCBI Taxonomy" id="39325"/>
    <lineage>
        <taxon>Eukaryota</taxon>
        <taxon>Viridiplantae</taxon>
        <taxon>Streptophyta</taxon>
        <taxon>Embryophyta</taxon>
        <taxon>Tracheophyta</taxon>
        <taxon>Spermatophyta</taxon>
        <taxon>Magnoliopsida</taxon>
        <taxon>Ranunculales</taxon>
        <taxon>Circaeasteraceae</taxon>
        <taxon>Kingdonia</taxon>
    </lineage>
</organism>
<dbReference type="PANTHER" id="PTHR46009:SF1">
    <property type="entry name" value="VACUOLAR PROTEIN SORTING-ASSOCIATED PROTEIN VTA1 HOMOLOG"/>
    <property type="match status" value="1"/>
</dbReference>
<dbReference type="GO" id="GO:0015031">
    <property type="term" value="P:protein transport"/>
    <property type="evidence" value="ECO:0007669"/>
    <property type="project" value="UniProtKB-KW"/>
</dbReference>
<keyword evidence="5" id="KW-0963">Cytoplasm</keyword>
<comment type="caution">
    <text evidence="12">The sequence shown here is derived from an EMBL/GenBank/DDBJ whole genome shotgun (WGS) entry which is preliminary data.</text>
</comment>
<keyword evidence="7" id="KW-0653">Protein transport</keyword>